<evidence type="ECO:0000313" key="2">
    <source>
        <dbReference type="EMBL" id="KAJ7411074.1"/>
    </source>
</evidence>
<evidence type="ECO:0000256" key="1">
    <source>
        <dbReference type="SAM" id="MobiDB-lite"/>
    </source>
</evidence>
<gene>
    <name evidence="2" type="ORF">WISP_104425</name>
</gene>
<organism evidence="2 3">
    <name type="scientific">Willisornis vidua</name>
    <name type="common">Xingu scale-backed antbird</name>
    <dbReference type="NCBI Taxonomy" id="1566151"/>
    <lineage>
        <taxon>Eukaryota</taxon>
        <taxon>Metazoa</taxon>
        <taxon>Chordata</taxon>
        <taxon>Craniata</taxon>
        <taxon>Vertebrata</taxon>
        <taxon>Euteleostomi</taxon>
        <taxon>Archelosauria</taxon>
        <taxon>Archosauria</taxon>
        <taxon>Dinosauria</taxon>
        <taxon>Saurischia</taxon>
        <taxon>Theropoda</taxon>
        <taxon>Coelurosauria</taxon>
        <taxon>Aves</taxon>
        <taxon>Neognathae</taxon>
        <taxon>Neoaves</taxon>
        <taxon>Telluraves</taxon>
        <taxon>Australaves</taxon>
        <taxon>Passeriformes</taxon>
        <taxon>Thamnophilidae</taxon>
        <taxon>Willisornis</taxon>
    </lineage>
</organism>
<reference evidence="2" key="1">
    <citation type="submission" date="2019-10" db="EMBL/GenBank/DDBJ databases">
        <authorList>
            <person name="Soares A.E.R."/>
            <person name="Aleixo A."/>
            <person name="Schneider P."/>
            <person name="Miyaki C.Y."/>
            <person name="Schneider M.P."/>
            <person name="Mello C."/>
            <person name="Vasconcelos A.T.R."/>
        </authorList>
    </citation>
    <scope>NUCLEOTIDE SEQUENCE</scope>
    <source>
        <tissue evidence="2">Muscle</tissue>
    </source>
</reference>
<sequence length="174" mass="20032">MLFPSCKRDTQRKCAMSVSKENILCKCTKISDESKKESLCTMSKIEEGLMGKIRLRIHEQMDLNAALFNEKLEGLKRRVEQIECAKTHEEITKRLLSEMKERKLEVHIIEDDHDNSEDFEAISTSSFKDPCLAKDPSCPELAEEFKDPPRNPRTRRSLHVKSKGDGIAMDPSRH</sequence>
<protein>
    <submittedName>
        <fullName evidence="2">Uncharacterized protein</fullName>
    </submittedName>
</protein>
<dbReference type="EMBL" id="WHWB01034363">
    <property type="protein sequence ID" value="KAJ7411074.1"/>
    <property type="molecule type" value="Genomic_DNA"/>
</dbReference>
<keyword evidence="3" id="KW-1185">Reference proteome</keyword>
<feature type="region of interest" description="Disordered" evidence="1">
    <location>
        <begin position="139"/>
        <end position="174"/>
    </location>
</feature>
<proteinExistence type="predicted"/>
<dbReference type="Proteomes" id="UP001145742">
    <property type="component" value="Unassembled WGS sequence"/>
</dbReference>
<accession>A0ABQ9D0D2</accession>
<feature type="compositionally biased region" description="Basic residues" evidence="1">
    <location>
        <begin position="152"/>
        <end position="161"/>
    </location>
</feature>
<name>A0ABQ9D0D2_9PASS</name>
<evidence type="ECO:0000313" key="3">
    <source>
        <dbReference type="Proteomes" id="UP001145742"/>
    </source>
</evidence>
<comment type="caution">
    <text evidence="2">The sequence shown here is derived from an EMBL/GenBank/DDBJ whole genome shotgun (WGS) entry which is preliminary data.</text>
</comment>